<dbReference type="EMBL" id="JABWUV010000001">
    <property type="protein sequence ID" value="KAF6387323.1"/>
    <property type="molecule type" value="Genomic_DNA"/>
</dbReference>
<protein>
    <submittedName>
        <fullName evidence="2">Uncharacterized protein</fullName>
    </submittedName>
</protein>
<evidence type="ECO:0000256" key="1">
    <source>
        <dbReference type="SAM" id="MobiDB-lite"/>
    </source>
</evidence>
<feature type="region of interest" description="Disordered" evidence="1">
    <location>
        <begin position="1"/>
        <end position="35"/>
    </location>
</feature>
<evidence type="ECO:0000313" key="2">
    <source>
        <dbReference type="EMBL" id="KAF6387323.1"/>
    </source>
</evidence>
<feature type="compositionally biased region" description="Basic and acidic residues" evidence="1">
    <location>
        <begin position="195"/>
        <end position="204"/>
    </location>
</feature>
<feature type="region of interest" description="Disordered" evidence="1">
    <location>
        <begin position="184"/>
        <end position="204"/>
    </location>
</feature>
<reference evidence="2 3" key="1">
    <citation type="journal article" date="2020" name="Nature">
        <title>Six reference-quality genomes reveal evolution of bat adaptations.</title>
        <authorList>
            <person name="Jebb D."/>
            <person name="Huang Z."/>
            <person name="Pippel M."/>
            <person name="Hughes G.M."/>
            <person name="Lavrichenko K."/>
            <person name="Devanna P."/>
            <person name="Winkler S."/>
            <person name="Jermiin L.S."/>
            <person name="Skirmuntt E.C."/>
            <person name="Katzourakis A."/>
            <person name="Burkitt-Gray L."/>
            <person name="Ray D.A."/>
            <person name="Sullivan K.A.M."/>
            <person name="Roscito J.G."/>
            <person name="Kirilenko B.M."/>
            <person name="Davalos L.M."/>
            <person name="Corthals A.P."/>
            <person name="Power M.L."/>
            <person name="Jones G."/>
            <person name="Ransome R.D."/>
            <person name="Dechmann D.K.N."/>
            <person name="Locatelli A.G."/>
            <person name="Puechmaille S.J."/>
            <person name="Fedrigo O."/>
            <person name="Jarvis E.D."/>
            <person name="Hiller M."/>
            <person name="Vernes S.C."/>
            <person name="Myers E.W."/>
            <person name="Teeling E.C."/>
        </authorList>
    </citation>
    <scope>NUCLEOTIDE SEQUENCE [LARGE SCALE GENOMIC DNA]</scope>
    <source>
        <strain evidence="2">MMyoMyo1</strain>
        <tissue evidence="2">Flight muscle</tissue>
    </source>
</reference>
<accession>A0A7J8ALA4</accession>
<dbReference type="Proteomes" id="UP000527355">
    <property type="component" value="Unassembled WGS sequence"/>
</dbReference>
<gene>
    <name evidence="2" type="ORF">mMyoMyo1_007832</name>
</gene>
<organism evidence="2 3">
    <name type="scientific">Myotis myotis</name>
    <name type="common">Greater mouse-eared bat</name>
    <name type="synonym">Vespertilio myotis</name>
    <dbReference type="NCBI Taxonomy" id="51298"/>
    <lineage>
        <taxon>Eukaryota</taxon>
        <taxon>Metazoa</taxon>
        <taxon>Chordata</taxon>
        <taxon>Craniata</taxon>
        <taxon>Vertebrata</taxon>
        <taxon>Euteleostomi</taxon>
        <taxon>Mammalia</taxon>
        <taxon>Eutheria</taxon>
        <taxon>Laurasiatheria</taxon>
        <taxon>Chiroptera</taxon>
        <taxon>Yangochiroptera</taxon>
        <taxon>Vespertilionidae</taxon>
        <taxon>Myotis</taxon>
    </lineage>
</organism>
<evidence type="ECO:0000313" key="3">
    <source>
        <dbReference type="Proteomes" id="UP000527355"/>
    </source>
</evidence>
<keyword evidence="3" id="KW-1185">Reference proteome</keyword>
<feature type="region of interest" description="Disordered" evidence="1">
    <location>
        <begin position="102"/>
        <end position="134"/>
    </location>
</feature>
<dbReference type="AlphaFoldDB" id="A0A7J8ALA4"/>
<name>A0A7J8ALA4_MYOMY</name>
<comment type="caution">
    <text evidence="2">The sequence shown here is derived from an EMBL/GenBank/DDBJ whole genome shotgun (WGS) entry which is preliminary data.</text>
</comment>
<sequence>MHFESSLRPPFRPALAMPALGTPPRNSGRPCPVGVSQASHARENTELHPSPFQIFPSPQGNFALKYFQRGNLGWHGTGEEKGRRAMSMGSHFVCAVREHPFPPRKTHDRGSAGNILASPQPCQRKQLTPPWLHRTPPMDTLGQVRGPIWCLELLPSLLEWLLHASNLLALNRYSALDRAPECGKQGWNPRNLANKNDRKQQETRITKAVAPWKVGPWSEPAGGG</sequence>
<proteinExistence type="predicted"/>